<comment type="caution">
    <text evidence="2">The sequence shown here is derived from an EMBL/GenBank/DDBJ whole genome shotgun (WGS) entry which is preliminary data.</text>
</comment>
<dbReference type="InterPro" id="IPR006059">
    <property type="entry name" value="SBP"/>
</dbReference>
<evidence type="ECO:0000313" key="2">
    <source>
        <dbReference type="EMBL" id="KKQ86620.1"/>
    </source>
</evidence>
<evidence type="ECO:0000256" key="1">
    <source>
        <dbReference type="SAM" id="Phobius"/>
    </source>
</evidence>
<sequence length="483" mass="54831">MAEIVINQTETTLNQPNTEIVNKQLDALIDKSKLPQNTIESPNTNNSPKDKFIKKPIFKKIIIPLIILIIVLALGSTVLTIIRRSAKTIQNKGELVWWGVTEEDSVVAPLISEFQNKFPDIRITYVRQSEKDYAQRLYNSLKKGGGPDMFEIHTSWTPDFRGLLSTVPSSVLNENDYKSIYLPSIYNSLKTKEGIVGVPLYYDALTLYVNVDIFNNARKETPKTWNDILFLSDPVKGGLTLRNKDEIIQSAIALGNTTNVDHWQDIFTFIMIQNKINPANPDLKSLADVISYYKAFQENGVWNERLPNSTTTFARGKLAMYFGTMSRAPEILRLNPEIRFKTIPLPQLPNNAPTDPQYSYANYYFQAVDKNSTNRDTAWQFLKFITEKESIVRLNKERKAIRALEFPSPRNDMVADFEKDAVSGSIVYFSAVAKTWYMADRADDGEGGINNNVTSLYKAQIDKGKTSKTFADDLKSLLAKYQL</sequence>
<keyword evidence="1" id="KW-1133">Transmembrane helix</keyword>
<evidence type="ECO:0008006" key="4">
    <source>
        <dbReference type="Google" id="ProtNLM"/>
    </source>
</evidence>
<dbReference type="SUPFAM" id="SSF53850">
    <property type="entry name" value="Periplasmic binding protein-like II"/>
    <property type="match status" value="1"/>
</dbReference>
<feature type="transmembrane region" description="Helical" evidence="1">
    <location>
        <begin position="61"/>
        <end position="82"/>
    </location>
</feature>
<organism evidence="2 3">
    <name type="scientific">Candidatus Woesebacteria bacterium GW2011_GWB1_38_8b</name>
    <dbReference type="NCBI Taxonomy" id="1618571"/>
    <lineage>
        <taxon>Bacteria</taxon>
        <taxon>Candidatus Woeseibacteriota</taxon>
    </lineage>
</organism>
<dbReference type="PANTHER" id="PTHR43649:SF12">
    <property type="entry name" value="DIACETYLCHITOBIOSE BINDING PROTEIN DASA"/>
    <property type="match status" value="1"/>
</dbReference>
<dbReference type="Proteomes" id="UP000033944">
    <property type="component" value="Unassembled WGS sequence"/>
</dbReference>
<keyword evidence="1" id="KW-0472">Membrane</keyword>
<keyword evidence="1" id="KW-0812">Transmembrane</keyword>
<dbReference type="Pfam" id="PF01547">
    <property type="entry name" value="SBP_bac_1"/>
    <property type="match status" value="1"/>
</dbReference>
<proteinExistence type="predicted"/>
<accession>A0A0G0LFC0</accession>
<gene>
    <name evidence="2" type="ORF">UT10_C0020G0010</name>
</gene>
<dbReference type="PANTHER" id="PTHR43649">
    <property type="entry name" value="ARABINOSE-BINDING PROTEIN-RELATED"/>
    <property type="match status" value="1"/>
</dbReference>
<dbReference type="AlphaFoldDB" id="A0A0G0LFC0"/>
<name>A0A0G0LFC0_9BACT</name>
<dbReference type="EMBL" id="LBVN01000020">
    <property type="protein sequence ID" value="KKQ86620.1"/>
    <property type="molecule type" value="Genomic_DNA"/>
</dbReference>
<evidence type="ECO:0000313" key="3">
    <source>
        <dbReference type="Proteomes" id="UP000033944"/>
    </source>
</evidence>
<dbReference type="Gene3D" id="3.40.190.10">
    <property type="entry name" value="Periplasmic binding protein-like II"/>
    <property type="match status" value="1"/>
</dbReference>
<dbReference type="InterPro" id="IPR050490">
    <property type="entry name" value="Bact_solute-bd_prot1"/>
</dbReference>
<protein>
    <recommendedName>
        <fullName evidence="4">Extracellular solute-binding protein family 1</fullName>
    </recommendedName>
</protein>
<reference evidence="2 3" key="1">
    <citation type="journal article" date="2015" name="Nature">
        <title>rRNA introns, odd ribosomes, and small enigmatic genomes across a large radiation of phyla.</title>
        <authorList>
            <person name="Brown C.T."/>
            <person name="Hug L.A."/>
            <person name="Thomas B.C."/>
            <person name="Sharon I."/>
            <person name="Castelle C.J."/>
            <person name="Singh A."/>
            <person name="Wilkins M.J."/>
            <person name="Williams K.H."/>
            <person name="Banfield J.F."/>
        </authorList>
    </citation>
    <scope>NUCLEOTIDE SEQUENCE [LARGE SCALE GENOMIC DNA]</scope>
</reference>